<feature type="domain" description="DUF7998" evidence="2">
    <location>
        <begin position="18"/>
        <end position="167"/>
    </location>
</feature>
<evidence type="ECO:0000313" key="3">
    <source>
        <dbReference type="EMBL" id="MFC4543658.1"/>
    </source>
</evidence>
<keyword evidence="4" id="KW-1185">Reference proteome</keyword>
<dbReference type="InterPro" id="IPR058311">
    <property type="entry name" value="DUF7998"/>
</dbReference>
<accession>A0ABD5PT49</accession>
<gene>
    <name evidence="3" type="ORF">ACFO5R_17160</name>
</gene>
<sequence>MNPFSRASSASDSAADPGFDDWGAFVPENVPDPGPFLAEHDVLAGSRHAAFHALTRECFEQRGVYDATFGYNLAKLNLDRRHPEAGFRYAEDADDPAVLRAEFTPTTEFCPQADALVKGSFRAWNGLRDRHEYDLVRVRVHPSHHQAVGLNDALERLEAEFRETGAVPGESGGPDPGSSDGTRSSPF</sequence>
<dbReference type="Pfam" id="PF25979">
    <property type="entry name" value="DUF7998"/>
    <property type="match status" value="1"/>
</dbReference>
<evidence type="ECO:0000259" key="2">
    <source>
        <dbReference type="Pfam" id="PF25979"/>
    </source>
</evidence>
<organism evidence="3 4">
    <name type="scientific">Halosolutus amylolyticus</name>
    <dbReference type="NCBI Taxonomy" id="2932267"/>
    <lineage>
        <taxon>Archaea</taxon>
        <taxon>Methanobacteriati</taxon>
        <taxon>Methanobacteriota</taxon>
        <taxon>Stenosarchaea group</taxon>
        <taxon>Halobacteria</taxon>
        <taxon>Halobacteriales</taxon>
        <taxon>Natrialbaceae</taxon>
        <taxon>Halosolutus</taxon>
    </lineage>
</organism>
<protein>
    <recommendedName>
        <fullName evidence="2">DUF7998 domain-containing protein</fullName>
    </recommendedName>
</protein>
<comment type="caution">
    <text evidence="3">The sequence shown here is derived from an EMBL/GenBank/DDBJ whole genome shotgun (WGS) entry which is preliminary data.</text>
</comment>
<proteinExistence type="predicted"/>
<feature type="region of interest" description="Disordered" evidence="1">
    <location>
        <begin position="163"/>
        <end position="187"/>
    </location>
</feature>
<reference evidence="3 4" key="1">
    <citation type="journal article" date="2019" name="Int. J. Syst. Evol. Microbiol.">
        <title>The Global Catalogue of Microorganisms (GCM) 10K type strain sequencing project: providing services to taxonomists for standard genome sequencing and annotation.</title>
        <authorList>
            <consortium name="The Broad Institute Genomics Platform"/>
            <consortium name="The Broad Institute Genome Sequencing Center for Infectious Disease"/>
            <person name="Wu L."/>
            <person name="Ma J."/>
        </authorList>
    </citation>
    <scope>NUCLEOTIDE SEQUENCE [LARGE SCALE GENOMIC DNA]</scope>
    <source>
        <strain evidence="3 4">WLHS5</strain>
    </source>
</reference>
<dbReference type="EMBL" id="JBHSFA010000009">
    <property type="protein sequence ID" value="MFC4543658.1"/>
    <property type="molecule type" value="Genomic_DNA"/>
</dbReference>
<evidence type="ECO:0000256" key="1">
    <source>
        <dbReference type="SAM" id="MobiDB-lite"/>
    </source>
</evidence>
<dbReference type="Proteomes" id="UP001595898">
    <property type="component" value="Unassembled WGS sequence"/>
</dbReference>
<dbReference type="AlphaFoldDB" id="A0ABD5PT49"/>
<name>A0ABD5PT49_9EURY</name>
<evidence type="ECO:0000313" key="4">
    <source>
        <dbReference type="Proteomes" id="UP001595898"/>
    </source>
</evidence>
<dbReference type="RefSeq" id="WP_250138570.1">
    <property type="nucleotide sequence ID" value="NZ_JALIQP010000001.1"/>
</dbReference>
<feature type="compositionally biased region" description="Low complexity" evidence="1">
    <location>
        <begin position="176"/>
        <end position="187"/>
    </location>
</feature>